<dbReference type="Proteomes" id="UP000177979">
    <property type="component" value="Unassembled WGS sequence"/>
</dbReference>
<evidence type="ECO:0000313" key="1">
    <source>
        <dbReference type="EMBL" id="OGD71182.1"/>
    </source>
</evidence>
<dbReference type="EMBL" id="MFAG01000039">
    <property type="protein sequence ID" value="OGD71182.1"/>
    <property type="molecule type" value="Genomic_DNA"/>
</dbReference>
<reference evidence="1 2" key="1">
    <citation type="journal article" date="2016" name="Nat. Commun.">
        <title>Thousands of microbial genomes shed light on interconnected biogeochemical processes in an aquifer system.</title>
        <authorList>
            <person name="Anantharaman K."/>
            <person name="Brown C.T."/>
            <person name="Hug L.A."/>
            <person name="Sharon I."/>
            <person name="Castelle C.J."/>
            <person name="Probst A.J."/>
            <person name="Thomas B.C."/>
            <person name="Singh A."/>
            <person name="Wilkins M.J."/>
            <person name="Karaoz U."/>
            <person name="Brodie E.L."/>
            <person name="Williams K.H."/>
            <person name="Hubbard S.S."/>
            <person name="Banfield J.F."/>
        </authorList>
    </citation>
    <scope>NUCLEOTIDE SEQUENCE [LARGE SCALE GENOMIC DNA]</scope>
</reference>
<accession>A0A1F5EUW9</accession>
<gene>
    <name evidence="1" type="ORF">A2703_02345</name>
</gene>
<sequence>MTGKSMKGQAALILIMIMAVVGAVSVGVASRSVENLRSQGIENVSSQSFKAAEAALEVALNTKADVPPTLLPGGGSFSATYDASESVNGFVADAVDEGDVVQASLVGALGITALNLYWNTNTAIMVSILFGDAASGYSVSYYTADPDSGRSVTNEFETTVDSPITYTEGSYTFKTVSFDNKLTVPINLAAPQTPVLVRVKTLYAKTSVGLEPVGGTLAGGQTVSINAVGTVENNVVTNLTFSKTSDRVPVIFDNVLYTNGSLTQ</sequence>
<comment type="caution">
    <text evidence="1">The sequence shown here is derived from an EMBL/GenBank/DDBJ whole genome shotgun (WGS) entry which is preliminary data.</text>
</comment>
<organism evidence="1 2">
    <name type="scientific">Candidatus Collierbacteria bacterium RIFCSPHIGHO2_01_FULL_50_25</name>
    <dbReference type="NCBI Taxonomy" id="1817722"/>
    <lineage>
        <taxon>Bacteria</taxon>
        <taxon>Candidatus Collieribacteriota</taxon>
    </lineage>
</organism>
<dbReference type="AlphaFoldDB" id="A0A1F5EUW9"/>
<evidence type="ECO:0000313" key="2">
    <source>
        <dbReference type="Proteomes" id="UP000177979"/>
    </source>
</evidence>
<proteinExistence type="predicted"/>
<evidence type="ECO:0008006" key="3">
    <source>
        <dbReference type="Google" id="ProtNLM"/>
    </source>
</evidence>
<name>A0A1F5EUW9_9BACT</name>
<protein>
    <recommendedName>
        <fullName evidence="3">Type 4 fimbrial biogenesis protein PilX N-terminal domain-containing protein</fullName>
    </recommendedName>
</protein>
<dbReference type="STRING" id="1817722.A2703_02345"/>